<keyword evidence="3" id="KW-1185">Reference proteome</keyword>
<dbReference type="EMBL" id="JAWDEY010000004">
    <property type="protein sequence ID" value="KAK6590772.1"/>
    <property type="molecule type" value="Genomic_DNA"/>
</dbReference>
<feature type="chain" id="PRO_5043721003" description="Protein kinase domain-containing protein" evidence="1">
    <location>
        <begin position="27"/>
        <end position="542"/>
    </location>
</feature>
<evidence type="ECO:0000313" key="2">
    <source>
        <dbReference type="EMBL" id="KAK6590772.1"/>
    </source>
</evidence>
<proteinExistence type="predicted"/>
<evidence type="ECO:0000313" key="3">
    <source>
        <dbReference type="Proteomes" id="UP001311799"/>
    </source>
</evidence>
<dbReference type="AlphaFoldDB" id="A0AAV9Y394"/>
<accession>A0AAV9Y394</accession>
<evidence type="ECO:0000256" key="1">
    <source>
        <dbReference type="SAM" id="SignalP"/>
    </source>
</evidence>
<feature type="signal peptide" evidence="1">
    <location>
        <begin position="1"/>
        <end position="26"/>
    </location>
</feature>
<dbReference type="Proteomes" id="UP001311799">
    <property type="component" value="Unassembled WGS sequence"/>
</dbReference>
<protein>
    <recommendedName>
        <fullName evidence="4">Protein kinase domain-containing protein</fullName>
    </recommendedName>
</protein>
<keyword evidence="1" id="KW-0732">Signal</keyword>
<evidence type="ECO:0008006" key="4">
    <source>
        <dbReference type="Google" id="ProtNLM"/>
    </source>
</evidence>
<comment type="caution">
    <text evidence="2">The sequence shown here is derived from an EMBL/GenBank/DDBJ whole genome shotgun (WGS) entry which is preliminary data.</text>
</comment>
<organism evidence="2 3">
    <name type="scientific">Cryptosporidium xiaoi</name>
    <dbReference type="NCBI Taxonomy" id="659607"/>
    <lineage>
        <taxon>Eukaryota</taxon>
        <taxon>Sar</taxon>
        <taxon>Alveolata</taxon>
        <taxon>Apicomplexa</taxon>
        <taxon>Conoidasida</taxon>
        <taxon>Coccidia</taxon>
        <taxon>Eucoccidiorida</taxon>
        <taxon>Eimeriorina</taxon>
        <taxon>Cryptosporidiidae</taxon>
        <taxon>Cryptosporidium</taxon>
    </lineage>
</organism>
<reference evidence="2 3" key="1">
    <citation type="submission" date="2023-10" db="EMBL/GenBank/DDBJ databases">
        <title>Comparative genomics analysis reveals potential genetic determinants of host preference in Cryptosporidium xiaoi.</title>
        <authorList>
            <person name="Xiao L."/>
            <person name="Li J."/>
        </authorList>
    </citation>
    <scope>NUCLEOTIDE SEQUENCE [LARGE SCALE GENOMIC DNA]</scope>
    <source>
        <strain evidence="2 3">52996</strain>
    </source>
</reference>
<gene>
    <name evidence="2" type="ORF">RS030_132043</name>
</gene>
<name>A0AAV9Y394_9CRYT</name>
<sequence>MRTNLLIWINLFTIYWFCLFLVETNALELKANKSSLRRKSPSISQGSSKISSDASKKATDLGAGHSAEEIKNIGAMKANSISKVVEYCNNQNALKGEDRKKFFFLKCEYNPARKVITVPQINTETKKVVDGGKGDLVYVNWKLNLEGANSALVYAILFVSSTLQYSVIENCVVLPQNLVLRGDNKNPLLAKKLFDCTNGSVIQPITSFKVLAKVDAYFNLRPAKLYTELERVFRVSQLTYVYKANSKTPEVRVNLHPKYYVVRDKLGNEIMNDMLITERIEAIPYIKIILALKNPNFLHDLLYGRDFFEQKTQVARWYRRILRGIWLPFYTTAMFMFQNGYKVHCDLHTRNIMVVVDPNFGSESWKAMNTIIEVASITPESMRIIDIGNTISMDTDDIQTVNDPCRKFERRPYEDIGLLDYRILDPLTVPAKAPHFLPEEEQVYTEEVKIENIRNIRTLLRYYNSKLAKLKASIRSIYQWESCRVKRVNNKTRRLHPEIDKYPCRFVDQRDALIEACKILKRYTAEQFMGVPSCNLSSRRTR</sequence>